<dbReference type="Gene3D" id="3.40.30.10">
    <property type="entry name" value="Glutaredoxin"/>
    <property type="match status" value="1"/>
</dbReference>
<keyword evidence="2" id="KW-1003">Cell membrane</keyword>
<dbReference type="PROSITE" id="PS51352">
    <property type="entry name" value="THIOREDOXIN_2"/>
    <property type="match status" value="1"/>
</dbReference>
<feature type="transmembrane region" description="Helical" evidence="7">
    <location>
        <begin position="123"/>
        <end position="150"/>
    </location>
</feature>
<dbReference type="InterPro" id="IPR050553">
    <property type="entry name" value="Thioredoxin_ResA/DsbE_sf"/>
</dbReference>
<evidence type="ECO:0000259" key="8">
    <source>
        <dbReference type="PROSITE" id="PS51352"/>
    </source>
</evidence>
<dbReference type="InterPro" id="IPR013740">
    <property type="entry name" value="Redoxin"/>
</dbReference>
<dbReference type="InterPro" id="IPR003834">
    <property type="entry name" value="Cyt_c_assmbl_TM_dom"/>
</dbReference>
<dbReference type="Pfam" id="PF02683">
    <property type="entry name" value="DsbD_TM"/>
    <property type="match status" value="1"/>
</dbReference>
<evidence type="ECO:0000256" key="2">
    <source>
        <dbReference type="ARBA" id="ARBA00022475"/>
    </source>
</evidence>
<feature type="domain" description="Thioredoxin" evidence="8">
    <location>
        <begin position="242"/>
        <end position="387"/>
    </location>
</feature>
<proteinExistence type="predicted"/>
<dbReference type="Pfam" id="PF08534">
    <property type="entry name" value="Redoxin"/>
    <property type="match status" value="1"/>
</dbReference>
<keyword evidence="6 7" id="KW-0472">Membrane</keyword>
<feature type="transmembrane region" description="Helical" evidence="7">
    <location>
        <begin position="6"/>
        <end position="30"/>
    </location>
</feature>
<evidence type="ECO:0000256" key="1">
    <source>
        <dbReference type="ARBA" id="ARBA00004651"/>
    </source>
</evidence>
<dbReference type="Proteomes" id="UP000054618">
    <property type="component" value="Unassembled WGS sequence"/>
</dbReference>
<evidence type="ECO:0000256" key="3">
    <source>
        <dbReference type="ARBA" id="ARBA00022692"/>
    </source>
</evidence>
<feature type="transmembrane region" description="Helical" evidence="7">
    <location>
        <begin position="201"/>
        <end position="221"/>
    </location>
</feature>
<evidence type="ECO:0000256" key="7">
    <source>
        <dbReference type="SAM" id="Phobius"/>
    </source>
</evidence>
<dbReference type="RefSeq" id="WP_058507191.1">
    <property type="nucleotide sequence ID" value="NZ_CAAAIK010000003.1"/>
</dbReference>
<reference evidence="9 10" key="1">
    <citation type="submission" date="2015-11" db="EMBL/GenBank/DDBJ databases">
        <title>Genomic analysis of 38 Legionella species identifies large and diverse effector repertoires.</title>
        <authorList>
            <person name="Burstein D."/>
            <person name="Amaro F."/>
            <person name="Zusman T."/>
            <person name="Lifshitz Z."/>
            <person name="Cohen O."/>
            <person name="Gilbert J.A."/>
            <person name="Pupko T."/>
            <person name="Shuman H.A."/>
            <person name="Segal G."/>
        </authorList>
    </citation>
    <scope>NUCLEOTIDE SEQUENCE [LARGE SCALE GENOMIC DNA]</scope>
    <source>
        <strain evidence="9 10">CDC#1442-AUS-E</strain>
    </source>
</reference>
<evidence type="ECO:0000256" key="4">
    <source>
        <dbReference type="ARBA" id="ARBA00022748"/>
    </source>
</evidence>
<dbReference type="EMBL" id="LNYS01000006">
    <property type="protein sequence ID" value="KTD52267.1"/>
    <property type="molecule type" value="Genomic_DNA"/>
</dbReference>
<dbReference type="Pfam" id="PF17991">
    <property type="entry name" value="Thioredoxin_10"/>
    <property type="match status" value="1"/>
</dbReference>
<evidence type="ECO:0000256" key="5">
    <source>
        <dbReference type="ARBA" id="ARBA00022989"/>
    </source>
</evidence>
<gene>
    <name evidence="9" type="ORF">Lqui_1111</name>
</gene>
<dbReference type="InterPro" id="IPR036249">
    <property type="entry name" value="Thioredoxin-like_sf"/>
</dbReference>
<feature type="transmembrane region" description="Helical" evidence="7">
    <location>
        <begin position="42"/>
        <end position="63"/>
    </location>
</feature>
<sequence length="525" mass="59086">MNLVQTALAFFEGIGLAFSPCILPILPFMFAASLTGGKLRPLQIVSGFILSFSFFSLLSRQLLFATGVHLDQIQWFAYLLLLILGFIMLVPLLEEQFARYTNRLANQAQQLSKARFLEQPGGAFVMGSLLGLIWTPCAGPILAIALVQIIQAQTNWQAVLTVVAFSVGTAIPLLVVGYFGRYFSHNLKAINRHTLLIKRSMGVLVISFALLGLSGVNIGQWTSVKEESNPGQVTKNELINALPVSYPAPQIVGVSHWINSPAVTLESLKGKVVLVDFWTYSCINCIRTLPYIENWYQKYNKEGLVVIGIHAPEFGFEQQLRNVIEAVRKFGLTYPVALDNQLLTWQNFNNHYWPAHYLINQQGEVVYINFGEGEYDVIENNIRYLLGLNKKEASEFNVPIAVNQTPETYLGSARADRESRSGALPLHYWQLIGHWQMTPQYIENDDGGSQLTLHYQAKKVFLVVENSSKQTGKIEVINNQHQKSEIFISEARLYQLLNHQKAQEGIVTIKALTPHLRFYAFTFES</sequence>
<feature type="transmembrane region" description="Helical" evidence="7">
    <location>
        <begin position="75"/>
        <end position="93"/>
    </location>
</feature>
<keyword evidence="10" id="KW-1185">Reference proteome</keyword>
<keyword evidence="3 7" id="KW-0812">Transmembrane</keyword>
<dbReference type="PATRIC" id="fig|45073.5.peg.1174"/>
<name>A0A0W0Y5J6_9GAMM</name>
<keyword evidence="4" id="KW-0201">Cytochrome c-type biogenesis</keyword>
<dbReference type="Gene3D" id="2.60.120.260">
    <property type="entry name" value="Galactose-binding domain-like"/>
    <property type="match status" value="1"/>
</dbReference>
<accession>A0A0W0Y5J6</accession>
<dbReference type="GO" id="GO:0016491">
    <property type="term" value="F:oxidoreductase activity"/>
    <property type="evidence" value="ECO:0007669"/>
    <property type="project" value="InterPro"/>
</dbReference>
<comment type="subcellular location">
    <subcellularLocation>
        <location evidence="1">Cell membrane</location>
        <topology evidence="1">Multi-pass membrane protein</topology>
    </subcellularLocation>
</comment>
<dbReference type="OrthoDB" id="9811352at2"/>
<evidence type="ECO:0000313" key="10">
    <source>
        <dbReference type="Proteomes" id="UP000054618"/>
    </source>
</evidence>
<dbReference type="STRING" id="45073.Lqui_1111"/>
<dbReference type="InterPro" id="IPR041017">
    <property type="entry name" value="Thioredoxin_10"/>
</dbReference>
<comment type="caution">
    <text evidence="9">The sequence shown here is derived from an EMBL/GenBank/DDBJ whole genome shotgun (WGS) entry which is preliminary data.</text>
</comment>
<dbReference type="GO" id="GO:0017004">
    <property type="term" value="P:cytochrome complex assembly"/>
    <property type="evidence" value="ECO:0007669"/>
    <property type="project" value="UniProtKB-KW"/>
</dbReference>
<dbReference type="GO" id="GO:0005886">
    <property type="term" value="C:plasma membrane"/>
    <property type="evidence" value="ECO:0007669"/>
    <property type="project" value="UniProtKB-SubCell"/>
</dbReference>
<evidence type="ECO:0000313" key="9">
    <source>
        <dbReference type="EMBL" id="KTD52267.1"/>
    </source>
</evidence>
<feature type="transmembrane region" description="Helical" evidence="7">
    <location>
        <begin position="156"/>
        <end position="180"/>
    </location>
</feature>
<dbReference type="InterPro" id="IPR013766">
    <property type="entry name" value="Thioredoxin_domain"/>
</dbReference>
<evidence type="ECO:0000256" key="6">
    <source>
        <dbReference type="ARBA" id="ARBA00023136"/>
    </source>
</evidence>
<organism evidence="9 10">
    <name type="scientific">Legionella quinlivanii</name>
    <dbReference type="NCBI Taxonomy" id="45073"/>
    <lineage>
        <taxon>Bacteria</taxon>
        <taxon>Pseudomonadati</taxon>
        <taxon>Pseudomonadota</taxon>
        <taxon>Gammaproteobacteria</taxon>
        <taxon>Legionellales</taxon>
        <taxon>Legionellaceae</taxon>
        <taxon>Legionella</taxon>
    </lineage>
</organism>
<keyword evidence="5 7" id="KW-1133">Transmembrane helix</keyword>
<dbReference type="SUPFAM" id="SSF52833">
    <property type="entry name" value="Thioredoxin-like"/>
    <property type="match status" value="1"/>
</dbReference>
<protein>
    <submittedName>
        <fullName evidence="9">Cytochrome C biogenesis protein</fullName>
    </submittedName>
</protein>
<dbReference type="PANTHER" id="PTHR42852">
    <property type="entry name" value="THIOL:DISULFIDE INTERCHANGE PROTEIN DSBE"/>
    <property type="match status" value="1"/>
</dbReference>
<dbReference type="PANTHER" id="PTHR42852:SF13">
    <property type="entry name" value="PROTEIN DIPZ"/>
    <property type="match status" value="1"/>
</dbReference>
<dbReference type="AlphaFoldDB" id="A0A0W0Y5J6"/>